<comment type="similarity">
    <text evidence="2">Belongs to the DNA2/NAM7 helicase family.</text>
</comment>
<dbReference type="InterPro" id="IPR027417">
    <property type="entry name" value="P-loop_NTPase"/>
</dbReference>
<keyword evidence="8" id="KW-0067">ATP-binding</keyword>
<proteinExistence type="inferred from homology"/>
<dbReference type="PANTHER" id="PTHR43788">
    <property type="entry name" value="DNA2/NAM7 HELICASE FAMILY MEMBER"/>
    <property type="match status" value="1"/>
</dbReference>
<name>A0A937DJV0_9BACT</name>
<dbReference type="InterPro" id="IPR050534">
    <property type="entry name" value="Coronavir_polyprotein_1ab"/>
</dbReference>
<dbReference type="GO" id="GO:0005737">
    <property type="term" value="C:cytoplasm"/>
    <property type="evidence" value="ECO:0007669"/>
    <property type="project" value="UniProtKB-SubCell"/>
</dbReference>
<evidence type="ECO:0000256" key="2">
    <source>
        <dbReference type="ARBA" id="ARBA00007913"/>
    </source>
</evidence>
<dbReference type="Proteomes" id="UP000642920">
    <property type="component" value="Unassembled WGS sequence"/>
</dbReference>
<dbReference type="Pfam" id="PF21138">
    <property type="entry name" value="SMUBP-2_HCS1_1B"/>
    <property type="match status" value="1"/>
</dbReference>
<accession>A0A937DJV0</accession>
<dbReference type="SMART" id="SM00382">
    <property type="entry name" value="AAA"/>
    <property type="match status" value="1"/>
</dbReference>
<dbReference type="EMBL" id="JAERQG010000002">
    <property type="protein sequence ID" value="MBL0765591.1"/>
    <property type="molecule type" value="Genomic_DNA"/>
</dbReference>
<evidence type="ECO:0000256" key="6">
    <source>
        <dbReference type="ARBA" id="ARBA00022801"/>
    </source>
</evidence>
<dbReference type="CDD" id="cd18808">
    <property type="entry name" value="SF1_C_Upf1"/>
    <property type="match status" value="1"/>
</dbReference>
<evidence type="ECO:0000256" key="5">
    <source>
        <dbReference type="ARBA" id="ARBA00022741"/>
    </source>
</evidence>
<dbReference type="InterPro" id="IPR004483">
    <property type="entry name" value="SMUBP-2/Hcs1-like"/>
</dbReference>
<dbReference type="Gene3D" id="3.40.50.300">
    <property type="entry name" value="P-loop containing nucleotide triphosphate hydrolases"/>
    <property type="match status" value="2"/>
</dbReference>
<dbReference type="InterPro" id="IPR041677">
    <property type="entry name" value="DNA2/NAM7_AAA_11"/>
</dbReference>
<evidence type="ECO:0000313" key="11">
    <source>
        <dbReference type="EMBL" id="MBL0765591.1"/>
    </source>
</evidence>
<sequence length="658" mass="74665">MKFESYQKYKTYFESLIQEERKAEMEFHQNEISLLSPKQREKKGRAILLLSGKDAGTGIGGTYLVKLVRASGLPDNEISVGDIVIVSKEKPSGQEPFATVVEKTKRSITIAYNSSPPYLLYQKNLRLDLYANDITFQRMLSSLDQVSNQSNSIKLLLNKIDFFKDEVEQHNFDFLNRDLNQSQKDAIKKAINSDDLFLIHGPPGTGKTTTLSECIHQLSHLKNKVLVTAPSNTAVDNLLEKLTKSGLKCIRIGNPVRMNEALLSHSLDVLLQDSSDFQLANSLWNKTQILQKEQQDYLPATGQNTRGLKDDAIIRQAKSKKPYRGIPQSKLRKMAKWISLQREINALYEEANQLQQKAIHALLDEASVVCTTNSTAGSELLKDFTFDIVCVDEATQSTEPETLIPLIKGKKWILAGDHKQLPPTVKSEKAAPLKVSLFERLMHQNDERLNHMLSIQYRMHQQIMSFSNEQFYANELRAHPSIAQHTLKDLTGYSAFNMNPFIPKDVSNADKPIVFMDCADGVESSLEDSFSYYNEAEISLVQQVADELLSSKLFPEDIGIISPYDQQVSRLKSKLRDYHIEIKSIDGFQGREKEVIIISLVRANNSGKIGFLKDYRRLNVALTRAKRKLVIIGHKETLMHDKLYAEMIELFQNNSHVD</sequence>
<evidence type="ECO:0000256" key="4">
    <source>
        <dbReference type="ARBA" id="ARBA00022490"/>
    </source>
</evidence>
<reference evidence="11" key="1">
    <citation type="submission" date="2021-01" db="EMBL/GenBank/DDBJ databases">
        <title>Marivirga sp. nov., isolated from intertidal surface sediments.</title>
        <authorList>
            <person name="Zhang M."/>
        </authorList>
    </citation>
    <scope>NUCLEOTIDE SEQUENCE</scope>
    <source>
        <strain evidence="11">SM1354</strain>
    </source>
</reference>
<dbReference type="FunFam" id="3.40.50.300:FF:000326">
    <property type="entry name" value="P-loop containing nucleoside triphosphate hydrolase"/>
    <property type="match status" value="1"/>
</dbReference>
<dbReference type="Pfam" id="PF13087">
    <property type="entry name" value="AAA_12"/>
    <property type="match status" value="1"/>
</dbReference>
<dbReference type="GO" id="GO:0003677">
    <property type="term" value="F:DNA binding"/>
    <property type="evidence" value="ECO:0007669"/>
    <property type="project" value="InterPro"/>
</dbReference>
<evidence type="ECO:0000256" key="8">
    <source>
        <dbReference type="ARBA" id="ARBA00022840"/>
    </source>
</evidence>
<dbReference type="InterPro" id="IPR048761">
    <property type="entry name" value="SMUBP-2_HCS1_1B"/>
</dbReference>
<dbReference type="SUPFAM" id="SSF52540">
    <property type="entry name" value="P-loop containing nucleoside triphosphate hydrolases"/>
    <property type="match status" value="1"/>
</dbReference>
<dbReference type="GO" id="GO:0005694">
    <property type="term" value="C:chromosome"/>
    <property type="evidence" value="ECO:0007669"/>
    <property type="project" value="UniProtKB-ARBA"/>
</dbReference>
<dbReference type="SMART" id="SM00487">
    <property type="entry name" value="DEXDc"/>
    <property type="match status" value="1"/>
</dbReference>
<comment type="caution">
    <text evidence="11">The sequence shown here is derived from an EMBL/GenBank/DDBJ whole genome shotgun (WGS) entry which is preliminary data.</text>
</comment>
<feature type="domain" description="AAA+ ATPase" evidence="9">
    <location>
        <begin position="193"/>
        <end position="395"/>
    </location>
</feature>
<keyword evidence="6 11" id="KW-0378">Hydrolase</keyword>
<keyword evidence="7 11" id="KW-0347">Helicase</keyword>
<dbReference type="GO" id="GO:0003723">
    <property type="term" value="F:RNA binding"/>
    <property type="evidence" value="ECO:0007669"/>
    <property type="project" value="InterPro"/>
</dbReference>
<evidence type="ECO:0000259" key="9">
    <source>
        <dbReference type="SMART" id="SM00382"/>
    </source>
</evidence>
<dbReference type="Gene3D" id="2.40.30.270">
    <property type="match status" value="1"/>
</dbReference>
<gene>
    <name evidence="11" type="ORF">JKP34_10030</name>
</gene>
<dbReference type="InterPro" id="IPR041679">
    <property type="entry name" value="DNA2/NAM7-like_C"/>
</dbReference>
<dbReference type="EC" id="3.6.4.12" evidence="3"/>
<dbReference type="Pfam" id="PF13086">
    <property type="entry name" value="AAA_11"/>
    <property type="match status" value="1"/>
</dbReference>
<comment type="subcellular location">
    <subcellularLocation>
        <location evidence="1">Cytoplasm</location>
    </subcellularLocation>
</comment>
<evidence type="ECO:0000256" key="1">
    <source>
        <dbReference type="ARBA" id="ARBA00004496"/>
    </source>
</evidence>
<keyword evidence="5" id="KW-0547">Nucleotide-binding</keyword>
<organism evidence="11 12">
    <name type="scientific">Marivirga atlantica</name>
    <dbReference type="NCBI Taxonomy" id="1548457"/>
    <lineage>
        <taxon>Bacteria</taxon>
        <taxon>Pseudomonadati</taxon>
        <taxon>Bacteroidota</taxon>
        <taxon>Cytophagia</taxon>
        <taxon>Cytophagales</taxon>
        <taxon>Marivirgaceae</taxon>
        <taxon>Marivirga</taxon>
    </lineage>
</organism>
<protein>
    <recommendedName>
        <fullName evidence="3">DNA helicase</fullName>
        <ecNumber evidence="3">3.6.4.12</ecNumber>
    </recommendedName>
</protein>
<feature type="domain" description="Helicase ATP-binding" evidence="10">
    <location>
        <begin position="175"/>
        <end position="438"/>
    </location>
</feature>
<dbReference type="InterPro" id="IPR003593">
    <property type="entry name" value="AAA+_ATPase"/>
</dbReference>
<dbReference type="GO" id="GO:0043139">
    <property type="term" value="F:5'-3' DNA helicase activity"/>
    <property type="evidence" value="ECO:0007669"/>
    <property type="project" value="TreeGrafter"/>
</dbReference>
<evidence type="ECO:0000256" key="7">
    <source>
        <dbReference type="ARBA" id="ARBA00022806"/>
    </source>
</evidence>
<dbReference type="GO" id="GO:0005524">
    <property type="term" value="F:ATP binding"/>
    <property type="evidence" value="ECO:0007669"/>
    <property type="project" value="UniProtKB-KW"/>
</dbReference>
<evidence type="ECO:0000256" key="3">
    <source>
        <dbReference type="ARBA" id="ARBA00012551"/>
    </source>
</evidence>
<dbReference type="GO" id="GO:0016787">
    <property type="term" value="F:hydrolase activity"/>
    <property type="evidence" value="ECO:0007669"/>
    <property type="project" value="UniProtKB-KW"/>
</dbReference>
<evidence type="ECO:0000259" key="10">
    <source>
        <dbReference type="SMART" id="SM00487"/>
    </source>
</evidence>
<dbReference type="RefSeq" id="WP_201920521.1">
    <property type="nucleotide sequence ID" value="NZ_JAERQG010000002.1"/>
</dbReference>
<dbReference type="AlphaFoldDB" id="A0A937DJV0"/>
<dbReference type="PANTHER" id="PTHR43788:SF8">
    <property type="entry name" value="DNA-BINDING PROTEIN SMUBP-2"/>
    <property type="match status" value="1"/>
</dbReference>
<dbReference type="InterPro" id="IPR014001">
    <property type="entry name" value="Helicase_ATP-bd"/>
</dbReference>
<keyword evidence="12" id="KW-1185">Reference proteome</keyword>
<keyword evidence="4" id="KW-0963">Cytoplasm</keyword>
<dbReference type="NCBIfam" id="TIGR00376">
    <property type="entry name" value="IGHMBP2 family helicase"/>
    <property type="match status" value="1"/>
</dbReference>
<evidence type="ECO:0000313" key="12">
    <source>
        <dbReference type="Proteomes" id="UP000642920"/>
    </source>
</evidence>
<dbReference type="InterPro" id="IPR047187">
    <property type="entry name" value="SF1_C_Upf1"/>
</dbReference>